<dbReference type="Proteomes" id="UP000287969">
    <property type="component" value="Chromosome"/>
</dbReference>
<dbReference type="SUPFAM" id="SSF56784">
    <property type="entry name" value="HAD-like"/>
    <property type="match status" value="1"/>
</dbReference>
<dbReference type="AlphaFoldDB" id="A0A410QF70"/>
<dbReference type="RefSeq" id="WP_128752952.1">
    <property type="nucleotide sequence ID" value="NZ_CP035282.1"/>
</dbReference>
<name>A0A410QF70_9FIRM</name>
<keyword evidence="2" id="KW-1185">Reference proteome</keyword>
<dbReference type="Gene3D" id="1.10.150.240">
    <property type="entry name" value="Putative phosphatase, domain 2"/>
    <property type="match status" value="1"/>
</dbReference>
<dbReference type="EMBL" id="CP035282">
    <property type="protein sequence ID" value="QAT62468.1"/>
    <property type="molecule type" value="Genomic_DNA"/>
</dbReference>
<dbReference type="SFLD" id="SFLDG01135">
    <property type="entry name" value="C1.5.6:_HAD__Beta-PGM__Phospha"/>
    <property type="match status" value="1"/>
</dbReference>
<dbReference type="InterPro" id="IPR036412">
    <property type="entry name" value="HAD-like_sf"/>
</dbReference>
<dbReference type="Pfam" id="PF13419">
    <property type="entry name" value="HAD_2"/>
    <property type="match status" value="1"/>
</dbReference>
<dbReference type="InterPro" id="IPR041492">
    <property type="entry name" value="HAD_2"/>
</dbReference>
<reference evidence="2" key="1">
    <citation type="submission" date="2019-01" db="EMBL/GenBank/DDBJ databases">
        <title>Draft genomes of a novel of Sporanaerobacter strains.</title>
        <authorList>
            <person name="Ma S."/>
        </authorList>
    </citation>
    <scope>NUCLEOTIDE SEQUENCE [LARGE SCALE GENOMIC DNA]</scope>
    <source>
        <strain evidence="2">NJN-17</strain>
    </source>
</reference>
<evidence type="ECO:0000313" key="1">
    <source>
        <dbReference type="EMBL" id="QAT62468.1"/>
    </source>
</evidence>
<dbReference type="NCBIfam" id="TIGR01549">
    <property type="entry name" value="HAD-SF-IA-v1"/>
    <property type="match status" value="1"/>
</dbReference>
<dbReference type="SFLD" id="SFLDG01129">
    <property type="entry name" value="C1.5:_HAD__Beta-PGM__Phosphata"/>
    <property type="match status" value="1"/>
</dbReference>
<dbReference type="InterPro" id="IPR006439">
    <property type="entry name" value="HAD-SF_hydro_IA"/>
</dbReference>
<dbReference type="Gene3D" id="3.40.50.1000">
    <property type="entry name" value="HAD superfamily/HAD-like"/>
    <property type="match status" value="1"/>
</dbReference>
<dbReference type="InterPro" id="IPR023198">
    <property type="entry name" value="PGP-like_dom2"/>
</dbReference>
<dbReference type="SFLD" id="SFLDS00003">
    <property type="entry name" value="Haloacid_Dehalogenase"/>
    <property type="match status" value="1"/>
</dbReference>
<dbReference type="KEGG" id="spoa:EQM13_13285"/>
<protein>
    <submittedName>
        <fullName evidence="1">HAD family phosphatase</fullName>
    </submittedName>
</protein>
<accession>A0A410QF70</accession>
<dbReference type="InterPro" id="IPR023214">
    <property type="entry name" value="HAD_sf"/>
</dbReference>
<dbReference type="PANTHER" id="PTHR18901">
    <property type="entry name" value="2-DEOXYGLUCOSE-6-PHOSPHATE PHOSPHATASE 2"/>
    <property type="match status" value="1"/>
</dbReference>
<sequence length="215" mass="24458">MKTIIFDMDGVIVDSEPLHFEVFNKLLGKFGKKVSVEEHSKYIGVTDYDCWSELKYKLNIPVSVEKLIEMYKENFIENINDIQMVDNVESFIKNVYKDYSLGLASSNNRRSVDAIITKFQLEKYFKIFINGEEVKNGKPAPEIFLKAANEMNASYTDCIVIEDSNAGVEAAKAANMKCIGYKNPNSGNQDLSKADLIIKNFNELSIEILESLFYV</sequence>
<dbReference type="PANTHER" id="PTHR18901:SF38">
    <property type="entry name" value="PSEUDOURIDINE-5'-PHOSPHATASE"/>
    <property type="match status" value="1"/>
</dbReference>
<dbReference type="NCBIfam" id="TIGR01509">
    <property type="entry name" value="HAD-SF-IA-v3"/>
    <property type="match status" value="1"/>
</dbReference>
<dbReference type="OrthoDB" id="9797743at2"/>
<evidence type="ECO:0000313" key="2">
    <source>
        <dbReference type="Proteomes" id="UP000287969"/>
    </source>
</evidence>
<proteinExistence type="predicted"/>
<gene>
    <name evidence="1" type="ORF">EQM13_13285</name>
</gene>
<organism evidence="1 2">
    <name type="scientific">Acidilutibacter cellobiosedens</name>
    <dbReference type="NCBI Taxonomy" id="2507161"/>
    <lineage>
        <taxon>Bacteria</taxon>
        <taxon>Bacillati</taxon>
        <taxon>Bacillota</taxon>
        <taxon>Tissierellia</taxon>
        <taxon>Tissierellales</taxon>
        <taxon>Acidilutibacteraceae</taxon>
        <taxon>Acidilutibacter</taxon>
    </lineage>
</organism>